<reference evidence="2 3" key="1">
    <citation type="journal article" date="2022" name="Gigascience">
        <title>A chromosome-level genome assembly and annotation of the desert horned lizard, Phrynosoma platyrhinos, provides insight into chromosomal rearrangements among reptiles.</title>
        <authorList>
            <person name="Koochekian N."/>
            <person name="Ascanio A."/>
            <person name="Farleigh K."/>
            <person name="Card D.C."/>
            <person name="Schield D.R."/>
            <person name="Castoe T.A."/>
            <person name="Jezkova T."/>
        </authorList>
    </citation>
    <scope>NUCLEOTIDE SEQUENCE [LARGE SCALE GENOMIC DNA]</scope>
    <source>
        <strain evidence="2">NK-2021</strain>
    </source>
</reference>
<dbReference type="EMBL" id="JAIPUX010005290">
    <property type="protein sequence ID" value="KAH0617210.1"/>
    <property type="molecule type" value="Genomic_DNA"/>
</dbReference>
<proteinExistence type="predicted"/>
<evidence type="ECO:0000313" key="3">
    <source>
        <dbReference type="Proteomes" id="UP000826234"/>
    </source>
</evidence>
<dbReference type="PANTHER" id="PTHR13239:SF6">
    <property type="entry name" value="STRIATIN-INTERACTING PROTEIN 2"/>
    <property type="match status" value="1"/>
</dbReference>
<sequence>MASLLEAKRWSELDLTGQKAFVMRLLDALEVVNREKRRRVARAILYLAQGVFGECDTEAEVLDWTRHNNFLLYQMGTFTAFLELLNMEIA</sequence>
<dbReference type="Proteomes" id="UP000826234">
    <property type="component" value="Unassembled WGS sequence"/>
</dbReference>
<accession>A0ABQ7SIQ8</accession>
<dbReference type="InterPro" id="IPR040185">
    <property type="entry name" value="Far11/STRP"/>
</dbReference>
<protein>
    <recommendedName>
        <fullName evidence="1">Far11/STRP N-terminal domain-containing protein</fullName>
    </recommendedName>
</protein>
<evidence type="ECO:0000259" key="1">
    <source>
        <dbReference type="Pfam" id="PF07923"/>
    </source>
</evidence>
<keyword evidence="3" id="KW-1185">Reference proteome</keyword>
<comment type="caution">
    <text evidence="2">The sequence shown here is derived from an EMBL/GenBank/DDBJ whole genome shotgun (WGS) entry which is preliminary data.</text>
</comment>
<gene>
    <name evidence="2" type="ORF">JD844_029043</name>
</gene>
<organism evidence="2 3">
    <name type="scientific">Phrynosoma platyrhinos</name>
    <name type="common">Desert horned lizard</name>
    <dbReference type="NCBI Taxonomy" id="52577"/>
    <lineage>
        <taxon>Eukaryota</taxon>
        <taxon>Metazoa</taxon>
        <taxon>Chordata</taxon>
        <taxon>Craniata</taxon>
        <taxon>Vertebrata</taxon>
        <taxon>Euteleostomi</taxon>
        <taxon>Lepidosauria</taxon>
        <taxon>Squamata</taxon>
        <taxon>Bifurcata</taxon>
        <taxon>Unidentata</taxon>
        <taxon>Episquamata</taxon>
        <taxon>Toxicofera</taxon>
        <taxon>Iguania</taxon>
        <taxon>Phrynosomatidae</taxon>
        <taxon>Phrynosomatinae</taxon>
        <taxon>Phrynosoma</taxon>
    </lineage>
</organism>
<dbReference type="InterPro" id="IPR012486">
    <property type="entry name" value="Far11/STRP_N"/>
</dbReference>
<dbReference type="PANTHER" id="PTHR13239">
    <property type="entry name" value="PROTEIN REQUIRED FOR HYPHAL ANASTOMOSIS HAM-2"/>
    <property type="match status" value="1"/>
</dbReference>
<name>A0ABQ7SIQ8_PHRPL</name>
<evidence type="ECO:0000313" key="2">
    <source>
        <dbReference type="EMBL" id="KAH0617210.1"/>
    </source>
</evidence>
<dbReference type="Pfam" id="PF07923">
    <property type="entry name" value="N1221"/>
    <property type="match status" value="1"/>
</dbReference>
<feature type="domain" description="Far11/STRP N-terminal" evidence="1">
    <location>
        <begin position="8"/>
        <end position="88"/>
    </location>
</feature>